<dbReference type="AlphaFoldDB" id="A0A8J6HGP7"/>
<evidence type="ECO:0000256" key="1">
    <source>
        <dbReference type="ARBA" id="ARBA00023157"/>
    </source>
</evidence>
<dbReference type="InterPro" id="IPR001254">
    <property type="entry name" value="Trypsin_dom"/>
</dbReference>
<keyword evidence="5" id="KW-1185">Reference proteome</keyword>
<dbReference type="EMBL" id="JABDTM020024914">
    <property type="protein sequence ID" value="KAH0813836.1"/>
    <property type="molecule type" value="Genomic_DNA"/>
</dbReference>
<evidence type="ECO:0000313" key="5">
    <source>
        <dbReference type="Proteomes" id="UP000719412"/>
    </source>
</evidence>
<dbReference type="InterPro" id="IPR009003">
    <property type="entry name" value="Peptidase_S1_PA"/>
</dbReference>
<comment type="caution">
    <text evidence="4">The sequence shown here is derived from an EMBL/GenBank/DDBJ whole genome shotgun (WGS) entry which is preliminary data.</text>
</comment>
<feature type="domain" description="Peptidase S1" evidence="3">
    <location>
        <begin position="1"/>
        <end position="127"/>
    </location>
</feature>
<accession>A0A8J6HGP7</accession>
<dbReference type="Proteomes" id="UP000719412">
    <property type="component" value="Unassembled WGS sequence"/>
</dbReference>
<dbReference type="Gene3D" id="2.40.10.10">
    <property type="entry name" value="Trypsin-like serine proteases"/>
    <property type="match status" value="1"/>
</dbReference>
<organism evidence="4 5">
    <name type="scientific">Tenebrio molitor</name>
    <name type="common">Yellow mealworm beetle</name>
    <dbReference type="NCBI Taxonomy" id="7067"/>
    <lineage>
        <taxon>Eukaryota</taxon>
        <taxon>Metazoa</taxon>
        <taxon>Ecdysozoa</taxon>
        <taxon>Arthropoda</taxon>
        <taxon>Hexapoda</taxon>
        <taxon>Insecta</taxon>
        <taxon>Pterygota</taxon>
        <taxon>Neoptera</taxon>
        <taxon>Endopterygota</taxon>
        <taxon>Coleoptera</taxon>
        <taxon>Polyphaga</taxon>
        <taxon>Cucujiformia</taxon>
        <taxon>Tenebrionidae</taxon>
        <taxon>Tenebrio</taxon>
    </lineage>
</organism>
<dbReference type="PROSITE" id="PS00135">
    <property type="entry name" value="TRYPSIN_SER"/>
    <property type="match status" value="1"/>
</dbReference>
<dbReference type="CDD" id="cd00190">
    <property type="entry name" value="Tryp_SPc"/>
    <property type="match status" value="1"/>
</dbReference>
<sequence length="372" mass="40993">MATVTGWGRLKYGGGVPSVLQEVQVPIMENHVCQEMFRTAGHSKVIMDSFLCAGYANGQKDSCEGDSGGPLVLQRPDGRYQLAGTVSHGIKCAAPYLPGVYMRTTQKMRALIILFMACLLGHKAHGWGGLFNRFSPEMLANMGYGGHGGFIQVRDNTNNSVNNRSVRGKHGEKRRCFHRIIDPVPQEARILRLSLKRKYSNRGRTGEGDEGILEEYASEGDEEPCYGKRCTANEHCCPGSVCVDVDGVVGSCLFAYGRRVGELCRRDSDCESGLVCAEAEPGVSTRVCRPPVHQDKQYSEPCNMSSECDISRGLCCQLQRRHRQAPRKVCSYFKDPLVCIGPVASDQIKNTIQHTAGEKRLTGLASFKRPMH</sequence>
<dbReference type="SMART" id="SM00020">
    <property type="entry name" value="Tryp_SPc"/>
    <property type="match status" value="1"/>
</dbReference>
<dbReference type="PANTHER" id="PTHR24253:SF145">
    <property type="entry name" value="SERINE PROTEASE FILZIG"/>
    <property type="match status" value="1"/>
</dbReference>
<dbReference type="GO" id="GO:0004252">
    <property type="term" value="F:serine-type endopeptidase activity"/>
    <property type="evidence" value="ECO:0007669"/>
    <property type="project" value="InterPro"/>
</dbReference>
<reference evidence="4" key="1">
    <citation type="journal article" date="2020" name="J Insects Food Feed">
        <title>The yellow mealworm (Tenebrio molitor) genome: a resource for the emerging insects as food and feed industry.</title>
        <authorList>
            <person name="Eriksson T."/>
            <person name="Andere A."/>
            <person name="Kelstrup H."/>
            <person name="Emery V."/>
            <person name="Picard C."/>
        </authorList>
    </citation>
    <scope>NUCLEOTIDE SEQUENCE</scope>
    <source>
        <strain evidence="4">Stoneville</strain>
        <tissue evidence="4">Whole head</tissue>
    </source>
</reference>
<reference evidence="4" key="2">
    <citation type="submission" date="2021-08" db="EMBL/GenBank/DDBJ databases">
        <authorList>
            <person name="Eriksson T."/>
        </authorList>
    </citation>
    <scope>NUCLEOTIDE SEQUENCE</scope>
    <source>
        <strain evidence="4">Stoneville</strain>
        <tissue evidence="4">Whole head</tissue>
    </source>
</reference>
<proteinExistence type="inferred from homology"/>
<keyword evidence="1" id="KW-1015">Disulfide bond</keyword>
<dbReference type="PANTHER" id="PTHR24253">
    <property type="entry name" value="TRANSMEMBRANE PROTEASE SERINE"/>
    <property type="match status" value="1"/>
</dbReference>
<dbReference type="Pfam" id="PF00089">
    <property type="entry name" value="Trypsin"/>
    <property type="match status" value="1"/>
</dbReference>
<gene>
    <name evidence="4" type="ORF">GEV33_008962</name>
</gene>
<comment type="similarity">
    <text evidence="2">Belongs to the peptidase S1 family. CLIP subfamily.</text>
</comment>
<evidence type="ECO:0000313" key="4">
    <source>
        <dbReference type="EMBL" id="KAH0813836.1"/>
    </source>
</evidence>
<dbReference type="InterPro" id="IPR033116">
    <property type="entry name" value="TRYPSIN_SER"/>
</dbReference>
<evidence type="ECO:0000259" key="3">
    <source>
        <dbReference type="PROSITE" id="PS50240"/>
    </source>
</evidence>
<dbReference type="GO" id="GO:0006508">
    <property type="term" value="P:proteolysis"/>
    <property type="evidence" value="ECO:0007669"/>
    <property type="project" value="InterPro"/>
</dbReference>
<dbReference type="FunFam" id="2.40.10.10:FF:000002">
    <property type="entry name" value="Transmembrane protease serine"/>
    <property type="match status" value="1"/>
</dbReference>
<dbReference type="SUPFAM" id="SSF50494">
    <property type="entry name" value="Trypsin-like serine proteases"/>
    <property type="match status" value="1"/>
</dbReference>
<dbReference type="PROSITE" id="PS50240">
    <property type="entry name" value="TRYPSIN_DOM"/>
    <property type="match status" value="1"/>
</dbReference>
<dbReference type="InterPro" id="IPR043504">
    <property type="entry name" value="Peptidase_S1_PA_chymotrypsin"/>
</dbReference>
<name>A0A8J6HGP7_TENMO</name>
<protein>
    <recommendedName>
        <fullName evidence="3">Peptidase S1 domain-containing protein</fullName>
    </recommendedName>
</protein>
<evidence type="ECO:0000256" key="2">
    <source>
        <dbReference type="ARBA" id="ARBA00024195"/>
    </source>
</evidence>